<evidence type="ECO:0000313" key="4">
    <source>
        <dbReference type="Proteomes" id="UP000241394"/>
    </source>
</evidence>
<dbReference type="Gramene" id="PSS11729">
    <property type="protein sequence ID" value="PSS11729"/>
    <property type="gene ID" value="CEY00_Acc16011"/>
</dbReference>
<comment type="caution">
    <text evidence="3">The sequence shown here is derived from an EMBL/GenBank/DDBJ whole genome shotgun (WGS) entry which is preliminary data.</text>
</comment>
<feature type="coiled-coil region" evidence="1">
    <location>
        <begin position="229"/>
        <end position="256"/>
    </location>
</feature>
<feature type="compositionally biased region" description="Low complexity" evidence="2">
    <location>
        <begin position="137"/>
        <end position="150"/>
    </location>
</feature>
<dbReference type="Proteomes" id="UP000241394">
    <property type="component" value="Chromosome LG14"/>
</dbReference>
<evidence type="ECO:0000256" key="1">
    <source>
        <dbReference type="SAM" id="Coils"/>
    </source>
</evidence>
<reference evidence="3 4" key="1">
    <citation type="submission" date="2017-07" db="EMBL/GenBank/DDBJ databases">
        <title>An improved, manually edited Actinidia chinensis var. chinensis (kiwifruit) genome highlights the challenges associated with draft genomes and gene prediction in plants.</title>
        <authorList>
            <person name="Pilkington S."/>
            <person name="Crowhurst R."/>
            <person name="Hilario E."/>
            <person name="Nardozza S."/>
            <person name="Fraser L."/>
            <person name="Peng Y."/>
            <person name="Gunaseelan K."/>
            <person name="Simpson R."/>
            <person name="Tahir J."/>
            <person name="Deroles S."/>
            <person name="Templeton K."/>
            <person name="Luo Z."/>
            <person name="Davy M."/>
            <person name="Cheng C."/>
            <person name="Mcneilage M."/>
            <person name="Scaglione D."/>
            <person name="Liu Y."/>
            <person name="Zhang Q."/>
            <person name="Datson P."/>
            <person name="De Silva N."/>
            <person name="Gardiner S."/>
            <person name="Bassett H."/>
            <person name="Chagne D."/>
            <person name="Mccallum J."/>
            <person name="Dzierzon H."/>
            <person name="Deng C."/>
            <person name="Wang Y.-Y."/>
            <person name="Barron N."/>
            <person name="Manako K."/>
            <person name="Bowen J."/>
            <person name="Foster T."/>
            <person name="Erridge Z."/>
            <person name="Tiffin H."/>
            <person name="Waite C."/>
            <person name="Davies K."/>
            <person name="Grierson E."/>
            <person name="Laing W."/>
            <person name="Kirk R."/>
            <person name="Chen X."/>
            <person name="Wood M."/>
            <person name="Montefiori M."/>
            <person name="Brummell D."/>
            <person name="Schwinn K."/>
            <person name="Catanach A."/>
            <person name="Fullerton C."/>
            <person name="Li D."/>
            <person name="Meiyalaghan S."/>
            <person name="Nieuwenhuizen N."/>
            <person name="Read N."/>
            <person name="Prakash R."/>
            <person name="Hunter D."/>
            <person name="Zhang H."/>
            <person name="Mckenzie M."/>
            <person name="Knabel M."/>
            <person name="Harris A."/>
            <person name="Allan A."/>
            <person name="Chen A."/>
            <person name="Janssen B."/>
            <person name="Plunkett B."/>
            <person name="Dwamena C."/>
            <person name="Voogd C."/>
            <person name="Leif D."/>
            <person name="Lafferty D."/>
            <person name="Souleyre E."/>
            <person name="Varkonyi-Gasic E."/>
            <person name="Gambi F."/>
            <person name="Hanley J."/>
            <person name="Yao J.-L."/>
            <person name="Cheung J."/>
            <person name="David K."/>
            <person name="Warren B."/>
            <person name="Marsh K."/>
            <person name="Snowden K."/>
            <person name="Lin-Wang K."/>
            <person name="Brian L."/>
            <person name="Martinez-Sanchez M."/>
            <person name="Wang M."/>
            <person name="Ileperuma N."/>
            <person name="Macnee N."/>
            <person name="Campin R."/>
            <person name="Mcatee P."/>
            <person name="Drummond R."/>
            <person name="Espley R."/>
            <person name="Ireland H."/>
            <person name="Wu R."/>
            <person name="Atkinson R."/>
            <person name="Karunairetnam S."/>
            <person name="Bulley S."/>
            <person name="Chunkath S."/>
            <person name="Hanley Z."/>
            <person name="Storey R."/>
            <person name="Thrimawithana A."/>
            <person name="Thomson S."/>
            <person name="David C."/>
            <person name="Testolin R."/>
        </authorList>
    </citation>
    <scope>NUCLEOTIDE SEQUENCE [LARGE SCALE GENOMIC DNA]</scope>
    <source>
        <strain evidence="4">cv. Red5</strain>
        <tissue evidence="3">Young leaf</tissue>
    </source>
</reference>
<gene>
    <name evidence="3" type="ORF">CEY00_Acc16011</name>
</gene>
<proteinExistence type="predicted"/>
<dbReference type="InParanoid" id="A0A2R6QP67"/>
<sequence length="404" mass="45717">MALRGPQMLKDFLADGSNSCSSSGFRSFPRKVPSNLTVRNLLDLNLDLDLTTNTKRTSSIKLTRSRSIFHNAVKYFPFIAVKSPSLLRRSISRRLSRRELRDDVVRVDSVAVTVKDILRWRSFKDLAEVRSPPLDFSSSRTTTTMGSTGSPAPTNLCESDFTAEDLPFWRGEWDKCLESEVGKNCLPEMVVGGGDSTVDPKGERSCDQDKEQHSPVSVHNFPFQDEESLLSSQQNLANLERRKQILMQNTQDFECLPDSSSDCELEAGNGIEERARQLVSHVKAASLVETCETGVDRLLFDFFCHELATRRNRNDDDEFDFEVLRVAEAWVGGKYEESFEWEEEGKRGAYIRDMEGGGRWRKVEEEREDVAMAVELDVGVLEYLVDELLVDLSCSVSKQQAKVN</sequence>
<keyword evidence="4" id="KW-1185">Reference proteome</keyword>
<name>A0A2R6QP67_ACTCC</name>
<keyword evidence="1" id="KW-0175">Coiled coil</keyword>
<dbReference type="EMBL" id="NKQK01000014">
    <property type="protein sequence ID" value="PSS11729.1"/>
    <property type="molecule type" value="Genomic_DNA"/>
</dbReference>
<dbReference type="PANTHER" id="PTHR33623:SF17">
    <property type="entry name" value="DUF4378 DOMAIN-CONTAINING PROTEIN"/>
    <property type="match status" value="1"/>
</dbReference>
<dbReference type="PANTHER" id="PTHR33623">
    <property type="entry name" value="OS04G0572500 PROTEIN"/>
    <property type="match status" value="1"/>
</dbReference>
<evidence type="ECO:0000313" key="3">
    <source>
        <dbReference type="EMBL" id="PSS11729.1"/>
    </source>
</evidence>
<accession>A0A2R6QP67</accession>
<dbReference type="AlphaFoldDB" id="A0A2R6QP67"/>
<feature type="region of interest" description="Disordered" evidence="2">
    <location>
        <begin position="192"/>
        <end position="215"/>
    </location>
</feature>
<dbReference type="STRING" id="1590841.A0A2R6QP67"/>
<reference evidence="4" key="2">
    <citation type="journal article" date="2018" name="BMC Genomics">
        <title>A manually annotated Actinidia chinensis var. chinensis (kiwifruit) genome highlights the challenges associated with draft genomes and gene prediction in plants.</title>
        <authorList>
            <person name="Pilkington S.M."/>
            <person name="Crowhurst R."/>
            <person name="Hilario E."/>
            <person name="Nardozza S."/>
            <person name="Fraser L."/>
            <person name="Peng Y."/>
            <person name="Gunaseelan K."/>
            <person name="Simpson R."/>
            <person name="Tahir J."/>
            <person name="Deroles S.C."/>
            <person name="Templeton K."/>
            <person name="Luo Z."/>
            <person name="Davy M."/>
            <person name="Cheng C."/>
            <person name="McNeilage M."/>
            <person name="Scaglione D."/>
            <person name="Liu Y."/>
            <person name="Zhang Q."/>
            <person name="Datson P."/>
            <person name="De Silva N."/>
            <person name="Gardiner S.E."/>
            <person name="Bassett H."/>
            <person name="Chagne D."/>
            <person name="McCallum J."/>
            <person name="Dzierzon H."/>
            <person name="Deng C."/>
            <person name="Wang Y.Y."/>
            <person name="Barron L."/>
            <person name="Manako K."/>
            <person name="Bowen J."/>
            <person name="Foster T.M."/>
            <person name="Erridge Z.A."/>
            <person name="Tiffin H."/>
            <person name="Waite C.N."/>
            <person name="Davies K.M."/>
            <person name="Grierson E.P."/>
            <person name="Laing W.A."/>
            <person name="Kirk R."/>
            <person name="Chen X."/>
            <person name="Wood M."/>
            <person name="Montefiori M."/>
            <person name="Brummell D.A."/>
            <person name="Schwinn K.E."/>
            <person name="Catanach A."/>
            <person name="Fullerton C."/>
            <person name="Li D."/>
            <person name="Meiyalaghan S."/>
            <person name="Nieuwenhuizen N."/>
            <person name="Read N."/>
            <person name="Prakash R."/>
            <person name="Hunter D."/>
            <person name="Zhang H."/>
            <person name="McKenzie M."/>
            <person name="Knabel M."/>
            <person name="Harris A."/>
            <person name="Allan A.C."/>
            <person name="Gleave A."/>
            <person name="Chen A."/>
            <person name="Janssen B.J."/>
            <person name="Plunkett B."/>
            <person name="Ampomah-Dwamena C."/>
            <person name="Voogd C."/>
            <person name="Leif D."/>
            <person name="Lafferty D."/>
            <person name="Souleyre E.J.F."/>
            <person name="Varkonyi-Gasic E."/>
            <person name="Gambi F."/>
            <person name="Hanley J."/>
            <person name="Yao J.L."/>
            <person name="Cheung J."/>
            <person name="David K.M."/>
            <person name="Warren B."/>
            <person name="Marsh K."/>
            <person name="Snowden K.C."/>
            <person name="Lin-Wang K."/>
            <person name="Brian L."/>
            <person name="Martinez-Sanchez M."/>
            <person name="Wang M."/>
            <person name="Ileperuma N."/>
            <person name="Macnee N."/>
            <person name="Campin R."/>
            <person name="McAtee P."/>
            <person name="Drummond R.S.M."/>
            <person name="Espley R.V."/>
            <person name="Ireland H.S."/>
            <person name="Wu R."/>
            <person name="Atkinson R.G."/>
            <person name="Karunairetnam S."/>
            <person name="Bulley S."/>
            <person name="Chunkath S."/>
            <person name="Hanley Z."/>
            <person name="Storey R."/>
            <person name="Thrimawithana A.H."/>
            <person name="Thomson S."/>
            <person name="David C."/>
            <person name="Testolin R."/>
            <person name="Huang H."/>
            <person name="Hellens R.P."/>
            <person name="Schaffer R.J."/>
        </authorList>
    </citation>
    <scope>NUCLEOTIDE SEQUENCE [LARGE SCALE GENOMIC DNA]</scope>
    <source>
        <strain evidence="4">cv. Red5</strain>
    </source>
</reference>
<organism evidence="3 4">
    <name type="scientific">Actinidia chinensis var. chinensis</name>
    <name type="common">Chinese soft-hair kiwi</name>
    <dbReference type="NCBI Taxonomy" id="1590841"/>
    <lineage>
        <taxon>Eukaryota</taxon>
        <taxon>Viridiplantae</taxon>
        <taxon>Streptophyta</taxon>
        <taxon>Embryophyta</taxon>
        <taxon>Tracheophyta</taxon>
        <taxon>Spermatophyta</taxon>
        <taxon>Magnoliopsida</taxon>
        <taxon>eudicotyledons</taxon>
        <taxon>Gunneridae</taxon>
        <taxon>Pentapetalae</taxon>
        <taxon>asterids</taxon>
        <taxon>Ericales</taxon>
        <taxon>Actinidiaceae</taxon>
        <taxon>Actinidia</taxon>
    </lineage>
</organism>
<dbReference type="OMA" id="KDIIRWT"/>
<feature type="region of interest" description="Disordered" evidence="2">
    <location>
        <begin position="137"/>
        <end position="156"/>
    </location>
</feature>
<dbReference type="OrthoDB" id="1669163at2759"/>
<protein>
    <submittedName>
        <fullName evidence="3">Ankyrin repeat domain-containing protein</fullName>
    </submittedName>
</protein>
<feature type="compositionally biased region" description="Basic and acidic residues" evidence="2">
    <location>
        <begin position="198"/>
        <end position="213"/>
    </location>
</feature>
<evidence type="ECO:0000256" key="2">
    <source>
        <dbReference type="SAM" id="MobiDB-lite"/>
    </source>
</evidence>